<dbReference type="GO" id="GO:0003676">
    <property type="term" value="F:nucleic acid binding"/>
    <property type="evidence" value="ECO:0007669"/>
    <property type="project" value="InterPro"/>
</dbReference>
<protein>
    <submittedName>
        <fullName evidence="3">Ribonuclease H protein</fullName>
    </submittedName>
</protein>
<evidence type="ECO:0000313" key="4">
    <source>
        <dbReference type="Proteomes" id="UP001180020"/>
    </source>
</evidence>
<dbReference type="InterPro" id="IPR036397">
    <property type="entry name" value="RNaseH_sf"/>
</dbReference>
<dbReference type="SUPFAM" id="SSF53098">
    <property type="entry name" value="Ribonuclease H-like"/>
    <property type="match status" value="1"/>
</dbReference>
<proteinExistence type="predicted"/>
<reference evidence="3" key="1">
    <citation type="journal article" date="2023" name="Nat. Commun.">
        <title>Diploid and tetraploid genomes of Acorus and the evolution of monocots.</title>
        <authorList>
            <person name="Ma L."/>
            <person name="Liu K.W."/>
            <person name="Li Z."/>
            <person name="Hsiao Y.Y."/>
            <person name="Qi Y."/>
            <person name="Fu T."/>
            <person name="Tang G.D."/>
            <person name="Zhang D."/>
            <person name="Sun W.H."/>
            <person name="Liu D.K."/>
            <person name="Li Y."/>
            <person name="Chen G.Z."/>
            <person name="Liu X.D."/>
            <person name="Liao X.Y."/>
            <person name="Jiang Y.T."/>
            <person name="Yu X."/>
            <person name="Hao Y."/>
            <person name="Huang J."/>
            <person name="Zhao X.W."/>
            <person name="Ke S."/>
            <person name="Chen Y.Y."/>
            <person name="Wu W.L."/>
            <person name="Hsu J.L."/>
            <person name="Lin Y.F."/>
            <person name="Huang M.D."/>
            <person name="Li C.Y."/>
            <person name="Huang L."/>
            <person name="Wang Z.W."/>
            <person name="Zhao X."/>
            <person name="Zhong W.Y."/>
            <person name="Peng D.H."/>
            <person name="Ahmad S."/>
            <person name="Lan S."/>
            <person name="Zhang J.S."/>
            <person name="Tsai W.C."/>
            <person name="Van de Peer Y."/>
            <person name="Liu Z.J."/>
        </authorList>
    </citation>
    <scope>NUCLEOTIDE SEQUENCE</scope>
    <source>
        <strain evidence="3">CP</strain>
    </source>
</reference>
<dbReference type="PANTHER" id="PTHR33116">
    <property type="entry name" value="REVERSE TRANSCRIPTASE ZINC-BINDING DOMAIN-CONTAINING PROTEIN-RELATED-RELATED"/>
    <property type="match status" value="1"/>
</dbReference>
<dbReference type="InterPro" id="IPR002156">
    <property type="entry name" value="RNaseH_domain"/>
</dbReference>
<sequence length="713" mass="81070">MARRCIAKQKDRPFHKEIHLATSASYGCGLKELLCRFAAISGLELNESKSQVFCGGRPDQHLQFIDALGIPVGKLPVTYLGLPLFSGALTPRLCLPLVDKVRKRLQHWHGHMLSLAGRLELAKTVLHSFQIYWSSAFALPRTTIKAMEKIIRSFLWGGPTLKKTVHHVRWEQVCSPKEEGGLGLKRIAAWMKAALGSRFWEIALCSKSLWVLWMTKRYLTKKNIWEVCPTAAGSWIWPRILASRDWIKPEVRYVIFSGREIQAWHDPWIQGASLTDVLPNSIPHLEQQQGVITHNSLVADFIQEGSWVKPSWWPLDDNEIWSVISSMECGGYGVDTLIWPHSPQGGLSTPSAWNFLRQKREEPKWKKWIWQKFQPPTSSICAWMALLDKAPTLSNLQRKGLVREVTCPMCKTEVETADHLYLNCSFAAFIWTLIFRKMGAQRPRMAGLLPFVEWLEHSFPVGAPRHIMQVVFVSAIRCLWKERCTRLFKGVESHKLQIFASLSSMVALCFRGRKLMEDKLDMVQHIANNWDVLVSQRDLKQIEVFWKPPPEGWFKSNSDGSLSADRAGYGAIVRNWKGESLRAIAVQDHGLHSINVLEYKAILAGLRLCQQMGLSQVQLESDSSTAVIWLQGRGCFPWQLMRDRHEIQFLLSGLSAWQVSHSYREGHQAADLLASLQTIPGETFLQPAQFGEDLKSILAKDAAGKTFTRLVAK</sequence>
<organism evidence="3 4">
    <name type="scientific">Acorus calamus</name>
    <name type="common">Sweet flag</name>
    <dbReference type="NCBI Taxonomy" id="4465"/>
    <lineage>
        <taxon>Eukaryota</taxon>
        <taxon>Viridiplantae</taxon>
        <taxon>Streptophyta</taxon>
        <taxon>Embryophyta</taxon>
        <taxon>Tracheophyta</taxon>
        <taxon>Spermatophyta</taxon>
        <taxon>Magnoliopsida</taxon>
        <taxon>Liliopsida</taxon>
        <taxon>Acoraceae</taxon>
        <taxon>Acorus</taxon>
    </lineage>
</organism>
<evidence type="ECO:0000313" key="3">
    <source>
        <dbReference type="EMBL" id="KAK1309663.1"/>
    </source>
</evidence>
<keyword evidence="4" id="KW-1185">Reference proteome</keyword>
<dbReference type="GO" id="GO:0004523">
    <property type="term" value="F:RNA-DNA hybrid ribonuclease activity"/>
    <property type="evidence" value="ECO:0007669"/>
    <property type="project" value="InterPro"/>
</dbReference>
<feature type="domain" description="Reverse transcriptase zinc-binding" evidence="2">
    <location>
        <begin position="348"/>
        <end position="431"/>
    </location>
</feature>
<dbReference type="InterPro" id="IPR044730">
    <property type="entry name" value="RNase_H-like_dom_plant"/>
</dbReference>
<dbReference type="InterPro" id="IPR012337">
    <property type="entry name" value="RNaseH-like_sf"/>
</dbReference>
<reference evidence="3" key="2">
    <citation type="submission" date="2023-06" db="EMBL/GenBank/DDBJ databases">
        <authorList>
            <person name="Ma L."/>
            <person name="Liu K.-W."/>
            <person name="Li Z."/>
            <person name="Hsiao Y.-Y."/>
            <person name="Qi Y."/>
            <person name="Fu T."/>
            <person name="Tang G."/>
            <person name="Zhang D."/>
            <person name="Sun W.-H."/>
            <person name="Liu D.-K."/>
            <person name="Li Y."/>
            <person name="Chen G.-Z."/>
            <person name="Liu X.-D."/>
            <person name="Liao X.-Y."/>
            <person name="Jiang Y.-T."/>
            <person name="Yu X."/>
            <person name="Hao Y."/>
            <person name="Huang J."/>
            <person name="Zhao X.-W."/>
            <person name="Ke S."/>
            <person name="Chen Y.-Y."/>
            <person name="Wu W.-L."/>
            <person name="Hsu J.-L."/>
            <person name="Lin Y.-F."/>
            <person name="Huang M.-D."/>
            <person name="Li C.-Y."/>
            <person name="Huang L."/>
            <person name="Wang Z.-W."/>
            <person name="Zhao X."/>
            <person name="Zhong W.-Y."/>
            <person name="Peng D.-H."/>
            <person name="Ahmad S."/>
            <person name="Lan S."/>
            <person name="Zhang J.-S."/>
            <person name="Tsai W.-C."/>
            <person name="Van De Peer Y."/>
            <person name="Liu Z.-J."/>
        </authorList>
    </citation>
    <scope>NUCLEOTIDE SEQUENCE</scope>
    <source>
        <strain evidence="3">CP</strain>
        <tissue evidence="3">Leaves</tissue>
    </source>
</reference>
<accession>A0AAV9E9K9</accession>
<comment type="caution">
    <text evidence="3">The sequence shown here is derived from an EMBL/GenBank/DDBJ whole genome shotgun (WGS) entry which is preliminary data.</text>
</comment>
<dbReference type="PROSITE" id="PS51257">
    <property type="entry name" value="PROKAR_LIPOPROTEIN"/>
    <property type="match status" value="1"/>
</dbReference>
<feature type="domain" description="RNase H type-1" evidence="1">
    <location>
        <begin position="557"/>
        <end position="675"/>
    </location>
</feature>
<evidence type="ECO:0000259" key="1">
    <source>
        <dbReference type="Pfam" id="PF13456"/>
    </source>
</evidence>
<name>A0AAV9E9K9_ACOCL</name>
<dbReference type="InterPro" id="IPR026960">
    <property type="entry name" value="RVT-Znf"/>
</dbReference>
<dbReference type="Pfam" id="PF13966">
    <property type="entry name" value="zf-RVT"/>
    <property type="match status" value="1"/>
</dbReference>
<dbReference type="Proteomes" id="UP001180020">
    <property type="component" value="Unassembled WGS sequence"/>
</dbReference>
<dbReference type="CDD" id="cd06222">
    <property type="entry name" value="RNase_H_like"/>
    <property type="match status" value="1"/>
</dbReference>
<dbReference type="EMBL" id="JAUJYO010000008">
    <property type="protein sequence ID" value="KAK1309663.1"/>
    <property type="molecule type" value="Genomic_DNA"/>
</dbReference>
<dbReference type="AlphaFoldDB" id="A0AAV9E9K9"/>
<dbReference type="Gene3D" id="3.30.420.10">
    <property type="entry name" value="Ribonuclease H-like superfamily/Ribonuclease H"/>
    <property type="match status" value="1"/>
</dbReference>
<gene>
    <name evidence="3" type="ORF">QJS10_CPA08g00719</name>
</gene>
<dbReference type="PANTHER" id="PTHR33116:SF80">
    <property type="entry name" value="REVERSE TRANSCRIPTASE ZINC-BINDING DOMAIN-CONTAINING PROTEIN"/>
    <property type="match status" value="1"/>
</dbReference>
<dbReference type="Pfam" id="PF13456">
    <property type="entry name" value="RVT_3"/>
    <property type="match status" value="1"/>
</dbReference>
<evidence type="ECO:0000259" key="2">
    <source>
        <dbReference type="Pfam" id="PF13966"/>
    </source>
</evidence>